<organism evidence="1 2">
    <name type="scientific">Obba rivulosa</name>
    <dbReference type="NCBI Taxonomy" id="1052685"/>
    <lineage>
        <taxon>Eukaryota</taxon>
        <taxon>Fungi</taxon>
        <taxon>Dikarya</taxon>
        <taxon>Basidiomycota</taxon>
        <taxon>Agaricomycotina</taxon>
        <taxon>Agaricomycetes</taxon>
        <taxon>Polyporales</taxon>
        <taxon>Gelatoporiaceae</taxon>
        <taxon>Obba</taxon>
    </lineage>
</organism>
<dbReference type="GO" id="GO:0004497">
    <property type="term" value="F:monooxygenase activity"/>
    <property type="evidence" value="ECO:0007669"/>
    <property type="project" value="InterPro"/>
</dbReference>
<dbReference type="GO" id="GO:0016705">
    <property type="term" value="F:oxidoreductase activity, acting on paired donors, with incorporation or reduction of molecular oxygen"/>
    <property type="evidence" value="ECO:0007669"/>
    <property type="project" value="InterPro"/>
</dbReference>
<dbReference type="SUPFAM" id="SSF48264">
    <property type="entry name" value="Cytochrome P450"/>
    <property type="match status" value="1"/>
</dbReference>
<dbReference type="OrthoDB" id="10516805at2759"/>
<sequence>MNLLAETCAAPSLAKIFLQSMAYFVPSQIQEFLYDHLPGKGLDKARANKRAAHKVACELVENKIRDLSVEKTGRDVLSILVKVNASENERTSLTEDEMISQMRTIMAAG</sequence>
<name>A0A8E2AWI7_9APHY</name>
<protein>
    <submittedName>
        <fullName evidence="1">Uncharacterized protein</fullName>
    </submittedName>
</protein>
<gene>
    <name evidence="1" type="ORF">OBBRIDRAFT_666891</name>
</gene>
<evidence type="ECO:0000313" key="1">
    <source>
        <dbReference type="EMBL" id="OCH89429.1"/>
    </source>
</evidence>
<dbReference type="AlphaFoldDB" id="A0A8E2AWI7"/>
<dbReference type="Proteomes" id="UP000250043">
    <property type="component" value="Unassembled WGS sequence"/>
</dbReference>
<dbReference type="GO" id="GO:0005506">
    <property type="term" value="F:iron ion binding"/>
    <property type="evidence" value="ECO:0007669"/>
    <property type="project" value="InterPro"/>
</dbReference>
<dbReference type="GO" id="GO:0020037">
    <property type="term" value="F:heme binding"/>
    <property type="evidence" value="ECO:0007669"/>
    <property type="project" value="InterPro"/>
</dbReference>
<dbReference type="EMBL" id="KV722427">
    <property type="protein sequence ID" value="OCH89429.1"/>
    <property type="molecule type" value="Genomic_DNA"/>
</dbReference>
<dbReference type="Gene3D" id="1.10.630.10">
    <property type="entry name" value="Cytochrome P450"/>
    <property type="match status" value="1"/>
</dbReference>
<proteinExistence type="predicted"/>
<dbReference type="InterPro" id="IPR036396">
    <property type="entry name" value="Cyt_P450_sf"/>
</dbReference>
<evidence type="ECO:0000313" key="2">
    <source>
        <dbReference type="Proteomes" id="UP000250043"/>
    </source>
</evidence>
<accession>A0A8E2AWI7</accession>
<reference evidence="1 2" key="1">
    <citation type="submission" date="2016-07" db="EMBL/GenBank/DDBJ databases">
        <title>Draft genome of the white-rot fungus Obba rivulosa 3A-2.</title>
        <authorList>
            <consortium name="DOE Joint Genome Institute"/>
            <person name="Miettinen O."/>
            <person name="Riley R."/>
            <person name="Acob R."/>
            <person name="Barry K."/>
            <person name="Cullen D."/>
            <person name="De Vries R."/>
            <person name="Hainaut M."/>
            <person name="Hatakka A."/>
            <person name="Henrissat B."/>
            <person name="Hilden K."/>
            <person name="Kuo R."/>
            <person name="Labutti K."/>
            <person name="Lipzen A."/>
            <person name="Makela M.R."/>
            <person name="Sandor L."/>
            <person name="Spatafora J.W."/>
            <person name="Grigoriev I.V."/>
            <person name="Hibbett D.S."/>
        </authorList>
    </citation>
    <scope>NUCLEOTIDE SEQUENCE [LARGE SCALE GENOMIC DNA]</scope>
    <source>
        <strain evidence="1 2">3A-2</strain>
    </source>
</reference>
<keyword evidence="2" id="KW-1185">Reference proteome</keyword>